<comment type="caution">
    <text evidence="1">The sequence shown here is derived from an EMBL/GenBank/DDBJ whole genome shotgun (WGS) entry which is preliminary data.</text>
</comment>
<protein>
    <recommendedName>
        <fullName evidence="3">Lipoprotein</fullName>
    </recommendedName>
</protein>
<evidence type="ECO:0000313" key="2">
    <source>
        <dbReference type="Proteomes" id="UP000031327"/>
    </source>
</evidence>
<dbReference type="EMBL" id="JWIC01000005">
    <property type="protein sequence ID" value="KID57244.1"/>
    <property type="molecule type" value="Genomic_DNA"/>
</dbReference>
<evidence type="ECO:0008006" key="3">
    <source>
        <dbReference type="Google" id="ProtNLM"/>
    </source>
</evidence>
<dbReference type="PROSITE" id="PS51257">
    <property type="entry name" value="PROKAR_LIPOPROTEIN"/>
    <property type="match status" value="1"/>
</dbReference>
<reference evidence="1 2" key="1">
    <citation type="submission" date="2014-12" db="EMBL/GenBank/DDBJ databases">
        <title>Draft Genome Sequence of Pseudoalteromonas luteoviolacea HI1.</title>
        <authorList>
            <person name="Asahina A.Y."/>
            <person name="Hadfield M.G."/>
        </authorList>
    </citation>
    <scope>NUCLEOTIDE SEQUENCE [LARGE SCALE GENOMIC DNA]</scope>
    <source>
        <strain evidence="1 2">HI1</strain>
    </source>
</reference>
<dbReference type="Proteomes" id="UP000031327">
    <property type="component" value="Unassembled WGS sequence"/>
</dbReference>
<name>A0A0C1MJQ4_9GAMM</name>
<accession>A0A0C1MJQ4</accession>
<organism evidence="1 2">
    <name type="scientific">Pseudoalteromonas luteoviolacea</name>
    <dbReference type="NCBI Taxonomy" id="43657"/>
    <lineage>
        <taxon>Bacteria</taxon>
        <taxon>Pseudomonadati</taxon>
        <taxon>Pseudomonadota</taxon>
        <taxon>Gammaproteobacteria</taxon>
        <taxon>Alteromonadales</taxon>
        <taxon>Pseudoalteromonadaceae</taxon>
        <taxon>Pseudoalteromonas</taxon>
    </lineage>
</organism>
<gene>
    <name evidence="1" type="ORF">JF50_08410</name>
</gene>
<proteinExistence type="predicted"/>
<evidence type="ECO:0000313" key="1">
    <source>
        <dbReference type="EMBL" id="KID57244.1"/>
    </source>
</evidence>
<dbReference type="AlphaFoldDB" id="A0A0C1MJQ4"/>
<sequence length="146" mass="16587">MRYFSTFALVISIYLLTSCSELPISIHESSEKNESSIKTKNCVKSAPCQVNSSTQFWLSNKLIRAEEPFVIFVKTQPGIKLSNAYIEGVSMYMGKIPIAFTKVESDLWQAEVMVGACNLAQMQWRVLVPSFERSTSSNPLYFFSYR</sequence>